<feature type="transmembrane region" description="Helical" evidence="1">
    <location>
        <begin position="51"/>
        <end position="73"/>
    </location>
</feature>
<evidence type="ECO:0000313" key="2">
    <source>
        <dbReference type="EMBL" id="MBB3772403.1"/>
    </source>
</evidence>
<dbReference type="AlphaFoldDB" id="A0A839ZCA5"/>
<keyword evidence="1" id="KW-0472">Membrane</keyword>
<proteinExistence type="predicted"/>
<comment type="caution">
    <text evidence="2">The sequence shown here is derived from an EMBL/GenBank/DDBJ whole genome shotgun (WGS) entry which is preliminary data.</text>
</comment>
<feature type="transmembrane region" description="Helical" evidence="1">
    <location>
        <begin position="114"/>
        <end position="137"/>
    </location>
</feature>
<accession>A0A839ZCA5</accession>
<gene>
    <name evidence="2" type="ORF">FHS55_003015</name>
</gene>
<organism evidence="2 3">
    <name type="scientific">Ancylobacter tetraedralis</name>
    <dbReference type="NCBI Taxonomy" id="217068"/>
    <lineage>
        <taxon>Bacteria</taxon>
        <taxon>Pseudomonadati</taxon>
        <taxon>Pseudomonadota</taxon>
        <taxon>Alphaproteobacteria</taxon>
        <taxon>Hyphomicrobiales</taxon>
        <taxon>Xanthobacteraceae</taxon>
        <taxon>Ancylobacter</taxon>
    </lineage>
</organism>
<keyword evidence="3" id="KW-1185">Reference proteome</keyword>
<dbReference type="RefSeq" id="WP_183190559.1">
    <property type="nucleotide sequence ID" value="NZ_JACICD010000005.1"/>
</dbReference>
<reference evidence="2 3" key="1">
    <citation type="submission" date="2020-08" db="EMBL/GenBank/DDBJ databases">
        <title>Genomic Encyclopedia of Type Strains, Phase IV (KMG-IV): sequencing the most valuable type-strain genomes for metagenomic binning, comparative biology and taxonomic classification.</title>
        <authorList>
            <person name="Goeker M."/>
        </authorList>
    </citation>
    <scope>NUCLEOTIDE SEQUENCE [LARGE SCALE GENOMIC DNA]</scope>
    <source>
        <strain evidence="2 3">DSM 5895</strain>
    </source>
</reference>
<keyword evidence="1" id="KW-1133">Transmembrane helix</keyword>
<evidence type="ECO:0000256" key="1">
    <source>
        <dbReference type="SAM" id="Phobius"/>
    </source>
</evidence>
<protein>
    <submittedName>
        <fullName evidence="2">Drug/metabolite transporter (DMT)-like permease</fullName>
    </submittedName>
</protein>
<sequence>MMLRFITARAGHESPPWPWPARVPAIILAYGAAILAVLVTERLMHSATSAYYAAIAVVPGGIAAGVAAFALSFTPRARLTVLAAVIIVALLPLAVIALSIDFHEYRALFQQRALLLGAIFAAIIAFVTGVLLVGGVFPSRGAAR</sequence>
<dbReference type="Proteomes" id="UP000533469">
    <property type="component" value="Unassembled WGS sequence"/>
</dbReference>
<evidence type="ECO:0000313" key="3">
    <source>
        <dbReference type="Proteomes" id="UP000533469"/>
    </source>
</evidence>
<name>A0A839ZCA5_9HYPH</name>
<dbReference type="EMBL" id="JACICD010000005">
    <property type="protein sequence ID" value="MBB3772403.1"/>
    <property type="molecule type" value="Genomic_DNA"/>
</dbReference>
<feature type="transmembrane region" description="Helical" evidence="1">
    <location>
        <begin position="20"/>
        <end position="39"/>
    </location>
</feature>
<keyword evidence="1" id="KW-0812">Transmembrane</keyword>
<feature type="transmembrane region" description="Helical" evidence="1">
    <location>
        <begin position="79"/>
        <end position="102"/>
    </location>
</feature>